<keyword evidence="1" id="KW-0677">Repeat</keyword>
<sequence length="79" mass="8875">MWCLGEGEEMSRIGGLISLSTISKVIRRLAGAARWKDAIRAFHGMVKFGISKDTVAINILLGSLCKERSVMRARYTFWI</sequence>
<accession>A0AAV7G1H7</accession>
<dbReference type="NCBIfam" id="TIGR00756">
    <property type="entry name" value="PPR"/>
    <property type="match status" value="1"/>
</dbReference>
<evidence type="ECO:0000313" key="2">
    <source>
        <dbReference type="EMBL" id="KAH0449965.1"/>
    </source>
</evidence>
<dbReference type="Gene3D" id="1.25.40.10">
    <property type="entry name" value="Tetratricopeptide repeat domain"/>
    <property type="match status" value="1"/>
</dbReference>
<dbReference type="InterPro" id="IPR011990">
    <property type="entry name" value="TPR-like_helical_dom_sf"/>
</dbReference>
<dbReference type="EMBL" id="JAGFBR010000018">
    <property type="protein sequence ID" value="KAH0449965.1"/>
    <property type="molecule type" value="Genomic_DNA"/>
</dbReference>
<dbReference type="AlphaFoldDB" id="A0AAV7G1H7"/>
<comment type="caution">
    <text evidence="2">The sequence shown here is derived from an EMBL/GenBank/DDBJ whole genome shotgun (WGS) entry which is preliminary data.</text>
</comment>
<evidence type="ECO:0000256" key="1">
    <source>
        <dbReference type="ARBA" id="ARBA00022737"/>
    </source>
</evidence>
<organism evidence="2 3">
    <name type="scientific">Dendrobium chrysotoxum</name>
    <name type="common">Orchid</name>
    <dbReference type="NCBI Taxonomy" id="161865"/>
    <lineage>
        <taxon>Eukaryota</taxon>
        <taxon>Viridiplantae</taxon>
        <taxon>Streptophyta</taxon>
        <taxon>Embryophyta</taxon>
        <taxon>Tracheophyta</taxon>
        <taxon>Spermatophyta</taxon>
        <taxon>Magnoliopsida</taxon>
        <taxon>Liliopsida</taxon>
        <taxon>Asparagales</taxon>
        <taxon>Orchidaceae</taxon>
        <taxon>Epidendroideae</taxon>
        <taxon>Malaxideae</taxon>
        <taxon>Dendrobiinae</taxon>
        <taxon>Dendrobium</taxon>
    </lineage>
</organism>
<keyword evidence="3" id="KW-1185">Reference proteome</keyword>
<reference evidence="2 3" key="1">
    <citation type="journal article" date="2021" name="Hortic Res">
        <title>Chromosome-scale assembly of the Dendrobium chrysotoxum genome enhances the understanding of orchid evolution.</title>
        <authorList>
            <person name="Zhang Y."/>
            <person name="Zhang G.Q."/>
            <person name="Zhang D."/>
            <person name="Liu X.D."/>
            <person name="Xu X.Y."/>
            <person name="Sun W.H."/>
            <person name="Yu X."/>
            <person name="Zhu X."/>
            <person name="Wang Z.W."/>
            <person name="Zhao X."/>
            <person name="Zhong W.Y."/>
            <person name="Chen H."/>
            <person name="Yin W.L."/>
            <person name="Huang T."/>
            <person name="Niu S.C."/>
            <person name="Liu Z.J."/>
        </authorList>
    </citation>
    <scope>NUCLEOTIDE SEQUENCE [LARGE SCALE GENOMIC DNA]</scope>
    <source>
        <strain evidence="2">Lindl</strain>
    </source>
</reference>
<protein>
    <recommendedName>
        <fullName evidence="4">Pentatricopeptide repeat-containing protein</fullName>
    </recommendedName>
</protein>
<evidence type="ECO:0008006" key="4">
    <source>
        <dbReference type="Google" id="ProtNLM"/>
    </source>
</evidence>
<dbReference type="Proteomes" id="UP000775213">
    <property type="component" value="Unassembled WGS sequence"/>
</dbReference>
<gene>
    <name evidence="2" type="ORF">IEQ34_020657</name>
</gene>
<evidence type="ECO:0000313" key="3">
    <source>
        <dbReference type="Proteomes" id="UP000775213"/>
    </source>
</evidence>
<proteinExistence type="predicted"/>
<name>A0AAV7G1H7_DENCH</name>
<dbReference type="InterPro" id="IPR002885">
    <property type="entry name" value="PPR_rpt"/>
</dbReference>